<comment type="caution">
    <text evidence="1">The sequence shown here is derived from an EMBL/GenBank/DDBJ whole genome shotgun (WGS) entry which is preliminary data.</text>
</comment>
<evidence type="ECO:0000313" key="1">
    <source>
        <dbReference type="EMBL" id="TGK02565.1"/>
    </source>
</evidence>
<dbReference type="EMBL" id="RQER01000004">
    <property type="protein sequence ID" value="TGK02565.1"/>
    <property type="molecule type" value="Genomic_DNA"/>
</dbReference>
<reference evidence="1 4" key="2">
    <citation type="journal article" date="2019" name="PLoS Negl. Trop. Dis.">
        <title>Revisiting the worldwide diversity of Leptospira species in the environment.</title>
        <authorList>
            <person name="Vincent A.T."/>
            <person name="Schiettekatte O."/>
            <person name="Bourhy P."/>
            <person name="Veyrier F.J."/>
            <person name="Picardeau M."/>
        </authorList>
    </citation>
    <scope>NUCLEOTIDE SEQUENCE [LARGE SCALE GENOMIC DNA]</scope>
    <source>
        <strain evidence="2">201702690</strain>
        <strain evidence="1 4">SSW18</strain>
    </source>
</reference>
<evidence type="ECO:0000313" key="4">
    <source>
        <dbReference type="Proteomes" id="UP000297946"/>
    </source>
</evidence>
<sequence length="71" mass="7852">MATFVNFIADAAADPALAKEIVQEINNGTPQSLQSLFSKKGYNLSIEECETLIKNAHHIGQEKLTENVRSY</sequence>
<dbReference type="Proteomes" id="UP000297273">
    <property type="component" value="Unassembled WGS sequence"/>
</dbReference>
<dbReference type="AlphaFoldDB" id="A0A5F1ZRD1"/>
<organism evidence="1 4">
    <name type="scientific">Leptospira langatensis</name>
    <dbReference type="NCBI Taxonomy" id="2484983"/>
    <lineage>
        <taxon>Bacteria</taxon>
        <taxon>Pseudomonadati</taxon>
        <taxon>Spirochaetota</taxon>
        <taxon>Spirochaetia</taxon>
        <taxon>Leptospirales</taxon>
        <taxon>Leptospiraceae</taxon>
        <taxon>Leptospira</taxon>
    </lineage>
</organism>
<name>A0A5F1ZRD1_9LEPT</name>
<dbReference type="OrthoDB" id="345306at2"/>
<evidence type="ECO:0008006" key="5">
    <source>
        <dbReference type="Google" id="ProtNLM"/>
    </source>
</evidence>
<evidence type="ECO:0000313" key="3">
    <source>
        <dbReference type="Proteomes" id="UP000297273"/>
    </source>
</evidence>
<protein>
    <recommendedName>
        <fullName evidence="5">Nif11 family protein</fullName>
    </recommendedName>
</protein>
<gene>
    <name evidence="1" type="ORF">EHO57_04330</name>
    <name evidence="2" type="ORF">EHQ53_13785</name>
</gene>
<accession>A0A5F1ZRD1</accession>
<dbReference type="RefSeq" id="WP_135646347.1">
    <property type="nucleotide sequence ID" value="NZ_RQER01000004.1"/>
</dbReference>
<keyword evidence="3" id="KW-1185">Reference proteome</keyword>
<dbReference type="Proteomes" id="UP000297946">
    <property type="component" value="Unassembled WGS sequence"/>
</dbReference>
<evidence type="ECO:0000313" key="2">
    <source>
        <dbReference type="EMBL" id="TGL40234.1"/>
    </source>
</evidence>
<reference evidence="2" key="1">
    <citation type="submission" date="2018-10" db="EMBL/GenBank/DDBJ databases">
        <authorList>
            <person name="Vincent A.T."/>
            <person name="Schiettekatte O."/>
            <person name="Bourhy P."/>
            <person name="Veyrier F.J."/>
            <person name="Picardeau M."/>
        </authorList>
    </citation>
    <scope>NUCLEOTIDE SEQUENCE</scope>
    <source>
        <strain evidence="2">201702690</strain>
    </source>
</reference>
<proteinExistence type="predicted"/>
<dbReference type="EMBL" id="RQGC01000008">
    <property type="protein sequence ID" value="TGL40234.1"/>
    <property type="molecule type" value="Genomic_DNA"/>
</dbReference>